<dbReference type="PROSITE" id="PS50157">
    <property type="entry name" value="ZINC_FINGER_C2H2_2"/>
    <property type="match status" value="2"/>
</dbReference>
<reference evidence="4" key="1">
    <citation type="submission" date="2021-02" db="EMBL/GenBank/DDBJ databases">
        <title>Genome sequence Cadophora malorum strain M34.</title>
        <authorList>
            <person name="Stefanovic E."/>
            <person name="Vu D."/>
            <person name="Scully C."/>
            <person name="Dijksterhuis J."/>
            <person name="Roader J."/>
            <person name="Houbraken J."/>
        </authorList>
    </citation>
    <scope>NUCLEOTIDE SEQUENCE</scope>
    <source>
        <strain evidence="4">M34</strain>
    </source>
</reference>
<dbReference type="SMART" id="SM00355">
    <property type="entry name" value="ZnF_C2H2"/>
    <property type="match status" value="3"/>
</dbReference>
<feature type="region of interest" description="Disordered" evidence="2">
    <location>
        <begin position="280"/>
        <end position="299"/>
    </location>
</feature>
<feature type="compositionally biased region" description="Low complexity" evidence="2">
    <location>
        <begin position="28"/>
        <end position="47"/>
    </location>
</feature>
<feature type="region of interest" description="Disordered" evidence="2">
    <location>
        <begin position="493"/>
        <end position="533"/>
    </location>
</feature>
<feature type="compositionally biased region" description="Low complexity" evidence="2">
    <location>
        <begin position="457"/>
        <end position="468"/>
    </location>
</feature>
<dbReference type="OrthoDB" id="7295497at2759"/>
<dbReference type="AlphaFoldDB" id="A0A8H7T4M8"/>
<accession>A0A8H7T4M8</accession>
<sequence>MLALPNHRRQLYSQSISIPQQEQHQHWSPTSTSTISSTSSAPLISTPQPQYNNSTSSIYSFGQNQPLFDYQSQHQFPSPQSQPLMQSEHSNNSWLENGQLTPRSATRAHHRESSLSSLGSAGPSSPYTANTSNPQVVGDIYHEFHDYHHNSSKPLTPAHTPSQEHFLTPHYSNFYHNPNLTFTMGHDGLPKQTGTSSELMAAPEFNHSGGPSITSTVANDSPSTPPSYEEDRQKNGETSRFDLWLSEYLQHCDDEAYRNTVPKLNRTMTDAYTDELYNPNFQLTSAPSSNPAPSVTLSPQNDVFSQRLQAANSQHLSANTQTPLTIPSRERSPFRQGSPLAPSGNTFGPQSPNVRFGTAQHLRQQQKAESDARALQQQLERASSEHSTPKTISPKDVDLVYHESEEDANTPLFPPQQNQRHDSNYRQQPTLAQDPSEDDNASQRSYGSMATTRRESSSAYSTSSQTTQHQGSFNFVPPAVAGSVRQIPQQYPFVPNSRRQPSNLSNVSEDFPSTLTSMESSSSEYADSSDMKKPSGVAADTGTYTCTYHGCTLRFDTPAKLQRHKREGHRNSAVIGGGDEGGMTSAAQRNSQAGPHKCERINPSTGKPCNTIFSRPYDLTRHEDTIHNARKMKVHCPLCTEEKTFSRNDALTRHLRVVHPEHVDMSKSRRRAGGIHD</sequence>
<feature type="region of interest" description="Disordered" evidence="2">
    <location>
        <begin position="311"/>
        <end position="474"/>
    </location>
</feature>
<feature type="domain" description="C2H2-type" evidence="3">
    <location>
        <begin position="596"/>
        <end position="632"/>
    </location>
</feature>
<dbReference type="GO" id="GO:0005634">
    <property type="term" value="C:nucleus"/>
    <property type="evidence" value="ECO:0007669"/>
    <property type="project" value="TreeGrafter"/>
</dbReference>
<organism evidence="4 5">
    <name type="scientific">Cadophora malorum</name>
    <dbReference type="NCBI Taxonomy" id="108018"/>
    <lineage>
        <taxon>Eukaryota</taxon>
        <taxon>Fungi</taxon>
        <taxon>Dikarya</taxon>
        <taxon>Ascomycota</taxon>
        <taxon>Pezizomycotina</taxon>
        <taxon>Leotiomycetes</taxon>
        <taxon>Helotiales</taxon>
        <taxon>Ploettnerulaceae</taxon>
        <taxon>Cadophora</taxon>
    </lineage>
</organism>
<evidence type="ECO:0000256" key="1">
    <source>
        <dbReference type="PROSITE-ProRule" id="PRU00042"/>
    </source>
</evidence>
<dbReference type="GO" id="GO:0008270">
    <property type="term" value="F:zinc ion binding"/>
    <property type="evidence" value="ECO:0007669"/>
    <property type="project" value="UniProtKB-KW"/>
</dbReference>
<dbReference type="Proteomes" id="UP000664132">
    <property type="component" value="Unassembled WGS sequence"/>
</dbReference>
<feature type="compositionally biased region" description="Basic and acidic residues" evidence="2">
    <location>
        <begin position="382"/>
        <end position="403"/>
    </location>
</feature>
<feature type="compositionally biased region" description="Low complexity" evidence="2">
    <location>
        <begin position="114"/>
        <end position="126"/>
    </location>
</feature>
<dbReference type="Pfam" id="PF00096">
    <property type="entry name" value="zf-C2H2"/>
    <property type="match status" value="1"/>
</dbReference>
<gene>
    <name evidence="4" type="ORF">IFR04_014554</name>
</gene>
<feature type="region of interest" description="Disordered" evidence="2">
    <location>
        <begin position="202"/>
        <end position="236"/>
    </location>
</feature>
<dbReference type="PANTHER" id="PTHR46179">
    <property type="entry name" value="ZINC FINGER PROTEIN"/>
    <property type="match status" value="1"/>
</dbReference>
<feature type="region of interest" description="Disordered" evidence="2">
    <location>
        <begin position="562"/>
        <end position="605"/>
    </location>
</feature>
<dbReference type="InterPro" id="IPR013087">
    <property type="entry name" value="Znf_C2H2_type"/>
</dbReference>
<proteinExistence type="predicted"/>
<feature type="compositionally biased region" description="Polar residues" evidence="2">
    <location>
        <begin position="209"/>
        <end position="222"/>
    </location>
</feature>
<evidence type="ECO:0000256" key="2">
    <source>
        <dbReference type="SAM" id="MobiDB-lite"/>
    </source>
</evidence>
<dbReference type="GO" id="GO:0006357">
    <property type="term" value="P:regulation of transcription by RNA polymerase II"/>
    <property type="evidence" value="ECO:0007669"/>
    <property type="project" value="TreeGrafter"/>
</dbReference>
<keyword evidence="1" id="KW-0862">Zinc</keyword>
<protein>
    <recommendedName>
        <fullName evidence="3">C2H2-type domain-containing protein</fullName>
    </recommendedName>
</protein>
<feature type="region of interest" description="Disordered" evidence="2">
    <location>
        <begin position="17"/>
        <end position="58"/>
    </location>
</feature>
<dbReference type="EMBL" id="JAFJYH010000389">
    <property type="protein sequence ID" value="KAG4412313.1"/>
    <property type="molecule type" value="Genomic_DNA"/>
</dbReference>
<feature type="compositionally biased region" description="Polar residues" evidence="2">
    <location>
        <begin position="343"/>
        <end position="353"/>
    </location>
</feature>
<evidence type="ECO:0000313" key="4">
    <source>
        <dbReference type="EMBL" id="KAG4412313.1"/>
    </source>
</evidence>
<evidence type="ECO:0000259" key="3">
    <source>
        <dbReference type="PROSITE" id="PS50157"/>
    </source>
</evidence>
<feature type="compositionally biased region" description="Polar residues" evidence="2">
    <location>
        <begin position="497"/>
        <end position="508"/>
    </location>
</feature>
<feature type="region of interest" description="Disordered" evidence="2">
    <location>
        <begin position="70"/>
        <end position="134"/>
    </location>
</feature>
<keyword evidence="1" id="KW-0863">Zinc-finger</keyword>
<feature type="domain" description="C2H2-type" evidence="3">
    <location>
        <begin position="544"/>
        <end position="574"/>
    </location>
</feature>
<name>A0A8H7T4M8_9HELO</name>
<feature type="compositionally biased region" description="Low complexity" evidence="2">
    <location>
        <begin position="71"/>
        <end position="83"/>
    </location>
</feature>
<dbReference type="PROSITE" id="PS00028">
    <property type="entry name" value="ZINC_FINGER_C2H2_1"/>
    <property type="match status" value="1"/>
</dbReference>
<dbReference type="InterPro" id="IPR051061">
    <property type="entry name" value="Zinc_finger_trans_reg"/>
</dbReference>
<feature type="compositionally biased region" description="Polar residues" evidence="2">
    <location>
        <begin position="84"/>
        <end position="104"/>
    </location>
</feature>
<feature type="compositionally biased region" description="Low complexity" evidence="2">
    <location>
        <begin position="513"/>
        <end position="528"/>
    </location>
</feature>
<comment type="caution">
    <text evidence="4">The sequence shown here is derived from an EMBL/GenBank/DDBJ whole genome shotgun (WGS) entry which is preliminary data.</text>
</comment>
<keyword evidence="1" id="KW-0479">Metal-binding</keyword>
<feature type="compositionally biased region" description="Polar residues" evidence="2">
    <location>
        <begin position="48"/>
        <end position="58"/>
    </location>
</feature>
<keyword evidence="5" id="KW-1185">Reference proteome</keyword>
<feature type="compositionally biased region" description="Polar residues" evidence="2">
    <location>
        <begin position="311"/>
        <end position="325"/>
    </location>
</feature>
<dbReference type="Gene3D" id="3.30.160.60">
    <property type="entry name" value="Classic Zinc Finger"/>
    <property type="match status" value="1"/>
</dbReference>
<dbReference type="PANTHER" id="PTHR46179:SF19">
    <property type="entry name" value="C2H2 FINGER DOMAIN TRANSCRIPTION FACTOR (EUROFUNG)-RELATED"/>
    <property type="match status" value="1"/>
</dbReference>
<evidence type="ECO:0000313" key="5">
    <source>
        <dbReference type="Proteomes" id="UP000664132"/>
    </source>
</evidence>